<name>A0AAV2GKQ0_9ROSI</name>
<reference evidence="2 3" key="1">
    <citation type="submission" date="2024-04" db="EMBL/GenBank/DDBJ databases">
        <authorList>
            <person name="Fracassetti M."/>
        </authorList>
    </citation>
    <scope>NUCLEOTIDE SEQUENCE [LARGE SCALE GENOMIC DNA]</scope>
</reference>
<dbReference type="Pfam" id="PF07939">
    <property type="entry name" value="DUF1685"/>
    <property type="match status" value="1"/>
</dbReference>
<evidence type="ECO:0000256" key="1">
    <source>
        <dbReference type="SAM" id="MobiDB-lite"/>
    </source>
</evidence>
<accession>A0AAV2GKQ0</accession>
<dbReference type="PANTHER" id="PTHR33785">
    <property type="entry name" value="OS06G0550800 PROTEIN"/>
    <property type="match status" value="1"/>
</dbReference>
<organism evidence="2 3">
    <name type="scientific">Linum trigynum</name>
    <dbReference type="NCBI Taxonomy" id="586398"/>
    <lineage>
        <taxon>Eukaryota</taxon>
        <taxon>Viridiplantae</taxon>
        <taxon>Streptophyta</taxon>
        <taxon>Embryophyta</taxon>
        <taxon>Tracheophyta</taxon>
        <taxon>Spermatophyta</taxon>
        <taxon>Magnoliopsida</taxon>
        <taxon>eudicotyledons</taxon>
        <taxon>Gunneridae</taxon>
        <taxon>Pentapetalae</taxon>
        <taxon>rosids</taxon>
        <taxon>fabids</taxon>
        <taxon>Malpighiales</taxon>
        <taxon>Linaceae</taxon>
        <taxon>Linum</taxon>
    </lineage>
</organism>
<dbReference type="Proteomes" id="UP001497516">
    <property type="component" value="Chromosome 9"/>
</dbReference>
<dbReference type="AlphaFoldDB" id="A0AAV2GKQ0"/>
<evidence type="ECO:0000313" key="2">
    <source>
        <dbReference type="EMBL" id="CAL1410428.1"/>
    </source>
</evidence>
<feature type="region of interest" description="Disordered" evidence="1">
    <location>
        <begin position="21"/>
        <end position="155"/>
    </location>
</feature>
<keyword evidence="3" id="KW-1185">Reference proteome</keyword>
<dbReference type="PANTHER" id="PTHR33785:SF12">
    <property type="entry name" value="DUF1685 FAMILY PROTEIN"/>
    <property type="match status" value="1"/>
</dbReference>
<feature type="compositionally biased region" description="Pro residues" evidence="1">
    <location>
        <begin position="29"/>
        <end position="38"/>
    </location>
</feature>
<protein>
    <submittedName>
        <fullName evidence="2">Uncharacterized protein</fullName>
    </submittedName>
</protein>
<evidence type="ECO:0000313" key="3">
    <source>
        <dbReference type="Proteomes" id="UP001497516"/>
    </source>
</evidence>
<proteinExistence type="predicted"/>
<gene>
    <name evidence="2" type="ORF">LTRI10_LOCUS49850</name>
</gene>
<dbReference type="EMBL" id="OZ034822">
    <property type="protein sequence ID" value="CAL1410428.1"/>
    <property type="molecule type" value="Genomic_DNA"/>
</dbReference>
<dbReference type="InterPro" id="IPR012881">
    <property type="entry name" value="DUF1685"/>
</dbReference>
<sequence>MDASEALNLYDSYWFEMEILTDRSTNSSPSPPDSPPETPTMASIYMQIQKQQSPLPPPPTTRGGQSTILRSVSEDLYTKPSFHNIPASPDSVLTSQLRTILSGKEATGDESEQFTNYSPPPPPRPRRRKVPRAASGSNSPPKARRAAKKGPASKSLSSLEFEEVKGFMDLGFVFSEEDRDSRLASILPGLQRLGKKVDGEVDESAIPRPYLSEAWAAREAEKLRNPVTNWRVPAMGLGSEMDMKDSLRLWAHTVASTVR</sequence>